<accession>A0A4C1TZH6</accession>
<name>A0A4C1TZH6_EUMVA</name>
<dbReference type="EMBL" id="BGZK01000109">
    <property type="protein sequence ID" value="GBP19483.1"/>
    <property type="molecule type" value="Genomic_DNA"/>
</dbReference>
<feature type="region of interest" description="Disordered" evidence="1">
    <location>
        <begin position="33"/>
        <end position="105"/>
    </location>
</feature>
<keyword evidence="3" id="KW-1185">Reference proteome</keyword>
<gene>
    <name evidence="2" type="ORF">EVAR_102029_1</name>
</gene>
<proteinExistence type="predicted"/>
<dbReference type="OrthoDB" id="418245at2759"/>
<reference evidence="2 3" key="1">
    <citation type="journal article" date="2019" name="Commun. Biol.">
        <title>The bagworm genome reveals a unique fibroin gene that provides high tensile strength.</title>
        <authorList>
            <person name="Kono N."/>
            <person name="Nakamura H."/>
            <person name="Ohtoshi R."/>
            <person name="Tomita M."/>
            <person name="Numata K."/>
            <person name="Arakawa K."/>
        </authorList>
    </citation>
    <scope>NUCLEOTIDE SEQUENCE [LARGE SCALE GENOMIC DNA]</scope>
</reference>
<dbReference type="Proteomes" id="UP000299102">
    <property type="component" value="Unassembled WGS sequence"/>
</dbReference>
<evidence type="ECO:0000313" key="3">
    <source>
        <dbReference type="Proteomes" id="UP000299102"/>
    </source>
</evidence>
<sequence>MRKPEIKVNKLRTISNQIRFLRRLERSLKMKESYPVLSDDEGDESSSVTSPLLQGRKELAGRAAHATSAPLLGARPRVARARRYDRSLQGDDTRTLATAGHDNSD</sequence>
<dbReference type="AlphaFoldDB" id="A0A4C1TZH6"/>
<comment type="caution">
    <text evidence="2">The sequence shown here is derived from an EMBL/GenBank/DDBJ whole genome shotgun (WGS) entry which is preliminary data.</text>
</comment>
<feature type="compositionally biased region" description="Basic and acidic residues" evidence="1">
    <location>
        <begin position="82"/>
        <end position="94"/>
    </location>
</feature>
<organism evidence="2 3">
    <name type="scientific">Eumeta variegata</name>
    <name type="common">Bagworm moth</name>
    <name type="synonym">Eumeta japonica</name>
    <dbReference type="NCBI Taxonomy" id="151549"/>
    <lineage>
        <taxon>Eukaryota</taxon>
        <taxon>Metazoa</taxon>
        <taxon>Ecdysozoa</taxon>
        <taxon>Arthropoda</taxon>
        <taxon>Hexapoda</taxon>
        <taxon>Insecta</taxon>
        <taxon>Pterygota</taxon>
        <taxon>Neoptera</taxon>
        <taxon>Endopterygota</taxon>
        <taxon>Lepidoptera</taxon>
        <taxon>Glossata</taxon>
        <taxon>Ditrysia</taxon>
        <taxon>Tineoidea</taxon>
        <taxon>Psychidae</taxon>
        <taxon>Oiketicinae</taxon>
        <taxon>Eumeta</taxon>
    </lineage>
</organism>
<evidence type="ECO:0000313" key="2">
    <source>
        <dbReference type="EMBL" id="GBP19483.1"/>
    </source>
</evidence>
<protein>
    <submittedName>
        <fullName evidence="2">Uncharacterized protein</fullName>
    </submittedName>
</protein>
<evidence type="ECO:0000256" key="1">
    <source>
        <dbReference type="SAM" id="MobiDB-lite"/>
    </source>
</evidence>